<feature type="compositionally biased region" description="Polar residues" evidence="2">
    <location>
        <begin position="448"/>
        <end position="461"/>
    </location>
</feature>
<gene>
    <name evidence="4" type="ORF">NDU88_010774</name>
</gene>
<feature type="domain" description="DUF4585" evidence="3">
    <location>
        <begin position="2522"/>
        <end position="2593"/>
    </location>
</feature>
<reference evidence="4" key="1">
    <citation type="journal article" date="2022" name="bioRxiv">
        <title>Sequencing and chromosome-scale assembly of the giantPleurodeles waltlgenome.</title>
        <authorList>
            <person name="Brown T."/>
            <person name="Elewa A."/>
            <person name="Iarovenko S."/>
            <person name="Subramanian E."/>
            <person name="Araus A.J."/>
            <person name="Petzold A."/>
            <person name="Susuki M."/>
            <person name="Suzuki K.-i.T."/>
            <person name="Hayashi T."/>
            <person name="Toyoda A."/>
            <person name="Oliveira C."/>
            <person name="Osipova E."/>
            <person name="Leigh N.D."/>
            <person name="Simon A."/>
            <person name="Yun M.H."/>
        </authorList>
    </citation>
    <scope>NUCLEOTIDE SEQUENCE</scope>
    <source>
        <strain evidence="4">20211129_DDA</strain>
        <tissue evidence="4">Liver</tissue>
    </source>
</reference>
<feature type="compositionally biased region" description="Basic and acidic residues" evidence="2">
    <location>
        <begin position="2501"/>
        <end position="2513"/>
    </location>
</feature>
<dbReference type="PANTHER" id="PTHR33775">
    <property type="entry name" value="CARDIAC-ENRICHED FHL2-INTERACTING PROTEIN-RELATED"/>
    <property type="match status" value="1"/>
</dbReference>
<proteinExistence type="predicted"/>
<feature type="coiled-coil region" evidence="1">
    <location>
        <begin position="1740"/>
        <end position="1772"/>
    </location>
</feature>
<feature type="region of interest" description="Disordered" evidence="2">
    <location>
        <begin position="1273"/>
        <end position="1296"/>
    </location>
</feature>
<feature type="region of interest" description="Disordered" evidence="2">
    <location>
        <begin position="1660"/>
        <end position="1699"/>
    </location>
</feature>
<comment type="caution">
    <text evidence="4">The sequence shown here is derived from an EMBL/GenBank/DDBJ whole genome shotgun (WGS) entry which is preliminary data.</text>
</comment>
<evidence type="ECO:0000256" key="2">
    <source>
        <dbReference type="SAM" id="MobiDB-lite"/>
    </source>
</evidence>
<feature type="compositionally biased region" description="Basic and acidic residues" evidence="2">
    <location>
        <begin position="2038"/>
        <end position="2076"/>
    </location>
</feature>
<dbReference type="Proteomes" id="UP001066276">
    <property type="component" value="Chromosome 6"/>
</dbReference>
<feature type="compositionally biased region" description="Polar residues" evidence="2">
    <location>
        <begin position="223"/>
        <end position="238"/>
    </location>
</feature>
<feature type="region of interest" description="Disordered" evidence="2">
    <location>
        <begin position="493"/>
        <end position="512"/>
    </location>
</feature>
<keyword evidence="5" id="KW-1185">Reference proteome</keyword>
<feature type="region of interest" description="Disordered" evidence="2">
    <location>
        <begin position="149"/>
        <end position="175"/>
    </location>
</feature>
<feature type="region of interest" description="Disordered" evidence="2">
    <location>
        <begin position="314"/>
        <end position="344"/>
    </location>
</feature>
<protein>
    <recommendedName>
        <fullName evidence="3">DUF4585 domain-containing protein</fullName>
    </recommendedName>
</protein>
<feature type="region of interest" description="Disordered" evidence="2">
    <location>
        <begin position="356"/>
        <end position="410"/>
    </location>
</feature>
<feature type="region of interest" description="Disordered" evidence="2">
    <location>
        <begin position="2032"/>
        <end position="2082"/>
    </location>
</feature>
<dbReference type="EMBL" id="JANPWB010000010">
    <property type="protein sequence ID" value="KAJ1144476.1"/>
    <property type="molecule type" value="Genomic_DNA"/>
</dbReference>
<feature type="compositionally biased region" description="Basic and acidic residues" evidence="2">
    <location>
        <begin position="2458"/>
        <end position="2469"/>
    </location>
</feature>
<feature type="compositionally biased region" description="Basic and acidic residues" evidence="2">
    <location>
        <begin position="314"/>
        <end position="331"/>
    </location>
</feature>
<dbReference type="PANTHER" id="PTHR33775:SF2">
    <property type="entry name" value="CARDIAC-ENRICHED FHL2-INTERACTING PROTEIN"/>
    <property type="match status" value="1"/>
</dbReference>
<feature type="region of interest" description="Disordered" evidence="2">
    <location>
        <begin position="953"/>
        <end position="1002"/>
    </location>
</feature>
<evidence type="ECO:0000256" key="1">
    <source>
        <dbReference type="SAM" id="Coils"/>
    </source>
</evidence>
<dbReference type="GO" id="GO:0070886">
    <property type="term" value="P:positive regulation of calcineurin-NFAT signaling cascade"/>
    <property type="evidence" value="ECO:0007669"/>
    <property type="project" value="TreeGrafter"/>
</dbReference>
<evidence type="ECO:0000313" key="4">
    <source>
        <dbReference type="EMBL" id="KAJ1144476.1"/>
    </source>
</evidence>
<feature type="compositionally biased region" description="Low complexity" evidence="2">
    <location>
        <begin position="11"/>
        <end position="21"/>
    </location>
</feature>
<accession>A0AAV7QYX9</accession>
<feature type="region of interest" description="Disordered" evidence="2">
    <location>
        <begin position="1"/>
        <end position="24"/>
    </location>
</feature>
<feature type="region of interest" description="Disordered" evidence="2">
    <location>
        <begin position="1017"/>
        <end position="1134"/>
    </location>
</feature>
<sequence length="2684" mass="309576">MPRRKKHIDNLGDSSSSGSVMDDTDREVSCLTDRAFRSLCVGEEEALNGLHPIGSPDKAQQFTKLNQLNHATSRSNFLNRLSIRATEHSKWASTFQQTPKCLKEERKSLKNTLNKPGIIEFSVPDLRKHNQRSKVSSLIRTFDNIENECPAPGTQLSHRKSSQKSKVPPVGDPEQSAVLNTQNELPEFSNTCQENYWRNEKYNAQKRRITKNWMNSAHDGFSPSETSTSQATGSLQDSTQRKPLKHQTEEGMESTIKVTFLHSENSAFKTWSDHHKERDDKLGCAEWITEQVVIEGYEHLQSFEHTDKSIFEESHRKRIKDQNKDLKKADPISHFSSPSHRPRTLDMLQNKEVCLEAVSPSSSSPSSLLSSHSAVTKKKVKKLPIETPSSLSLQSTSKDQATSKSPKKELFEEALPSLSASTLSNHRTIDKARGKKAPSVASPILTPASATTNRSITSNQGEDLHTDSSTSVTVLSTSLYSTMAKTSEKGILVESHQASPPSNSEVNKGQQEETIVEAPSLPVLCTLSQKHTARNQEHGLPLEMSSPSQSLLSSSIITQQHELPVKAVSDPGIKMNVAYNNEKWVCMKTESSLSGGRSPSICAKTVKNNEGEHASSPPLFDAVRCHALDARQKKVLIETPLPLLPKDRRAFFPMQERDSTERLGDLSSGSKNNQNNLLNREVGSHTDVCLKSTTNFKRTVLDIQNEDCLMKTNAPLSTLCSISSTSSHQEEDASRIVASPSSLLPSSSKIKTDFPWNTAIPKEHMSSPSFRNRTRVQRQDHIVENDSSASTSTPHKVPSKGIYLKPEEKYELGNKNPPWRQGKVKQRVQQDNLNENAKTKENVWVSHKPATTNAPFAETIQVTKQECQPRTTSPSFNITKLLTPIIRRRHIIEALEDDLELITPPPGDILAMREHETRSSVDISRDNYRSKASSLLFNLKDVRKRVKSTYSTSPLLKIPDEQNSNRENGRLENDKVETGKKDNGKAEKKKKGAGDVPNYMEKGMLDCGNLEREALKREKQERRKLEIERVETEKRESEKLEKEKLEREKLERERLEREKQERENLEKEKLEKEKQERERQEKEKLERDNSEKRRLEWEKSEREKREKKKLERQERERHIREKIEKEQNEKQEREKIRREKIEKERVEKEKLERETLEREKIEMIKKEKMEREKQQRMNLEREKIEKIAKEKLEQERKEKVKLEKDRLEREKMEKIEREKAEGKKLHRDYLEKEKMEKLAKEKIEWEMLEAQKLERENLERAKYEQEMLEMKRQEKEKMEKENLEESLEKIEKGKQEMRKLEREKMEMEKLQREKLEREQIEKLKKEELEKEAQEGERLERKKQKIVNFETEKLERETLERKKLEIEKLEKDNLEKEMEKSETGNLERETLEKQKVKKGKLERDMMEKIEKEKVERAALKKAREEREKKEKIDRQTLKLKEEKLQREKLDKEKFEQEKLGKEKMERIEKEKMELKKLEVEKLERDMAAKTAAMQKLEREKLEMEKLKREMMDKNEEKTELEKEKLEWDRLERDKLKSEKTKNEKLLSGGIRNGQLEKESLEEKKVAIEKKDMVEKEKLQGVKLEREKLDMEKQEREMMEKIQKKKLETENLEWGKLEKMESDKLERDRIKKIDTQKLDTEKQDREMKEKLERDKLNRVGIQEELQKREMKTGENVKLEMQKPEKKSTEKKKVETEKFEEEDLEKKITMENLGRVEKNKNVINKHDTEKEREEGTDMGVIKVQNLEDEKILWENMEKETEEKETKIEEDHLENEIDNGTSEGKKMKVDTLMSLKCDYQEVSLKVPTRKKKLSYLFVEQNLRSIKNDNDVEFSGHLADNYLTLSSPQTIQDNEIPQTGQQSVVDITRTEEGHTEQITRNEKQNAVGDHQQQKICQSLHLYHDENAFTHRLNEIQNTDEHTLPHCKVQNYKPQISVEREITCLPRNLTSDPLSLKGISSYSEEKAPLMQSKDEKDSKMATTSKSPYLCFEEHPLDEQIPRAMEKLDANEKHAKDILESAATNKEVSKDELQYYSLSACNPESEERSRGPTRESRREVNDSLVKQPEENNNTREHLPERRRANSANSGWFKPNLFTIKDNRGKSSSVTKAVKLPLPRSFSEECLFSCQWDGGLQSAKERLTLRELKDTKNIREKPLDLNTNQKFQKSVPKKMNGYGLGSAFRRIMKQLSQPESETICPLMQDSRCYSLPRLLDDDLDNGHLFSRTGKNKESEGRPITRETPAFIHARSTSLESSTSLEEGLFYSAPSSESEYRIEALTENAVSNRCGSNVKNAMNTEVMASPVISPDFEDCLNSPESAASEDLPHFVDSNDYPEDIAYSTVTTPMSETIMYSLETGNVSENTSSIGCTTAKSAPECLSSPACKEEPLKVDSEPDRMKETLEEIAEEDCKTMIFNHDEGTMEGREQPHILQNSDKMTAKPPTVPPKTEKALRRAKRLASKRRKSDAQQKKTHIDGTEPVLTVPSPMAPSHSSLTSSVPALAHCTSESPEKDPSTRDEGAKSLTPASQFPVTQRKLLQDPDSGQYFVVDVPVQVQIKTFYDPETGKYIQVSVPSSDGNFTQASSMEVLNSPYVLYPSFIPMSVTSPPPARSSSQLSSPAVLMQEQAKTEKGDTWSRDIESRDFLEKHPYIETVCNSYSSSPYSIDTDSYDSRKHDIISMSDLDDFAVEGIS</sequence>
<feature type="compositionally biased region" description="Basic residues" evidence="2">
    <location>
        <begin position="2448"/>
        <end position="2457"/>
    </location>
</feature>
<feature type="region of interest" description="Disordered" evidence="2">
    <location>
        <begin position="422"/>
        <end position="472"/>
    </location>
</feature>
<dbReference type="InterPro" id="IPR052303">
    <property type="entry name" value="CEFIP"/>
</dbReference>
<keyword evidence="1" id="KW-0175">Coiled coil</keyword>
<evidence type="ECO:0000313" key="5">
    <source>
        <dbReference type="Proteomes" id="UP001066276"/>
    </source>
</evidence>
<feature type="compositionally biased region" description="Basic and acidic residues" evidence="2">
    <location>
        <begin position="1960"/>
        <end position="1973"/>
    </location>
</feature>
<feature type="compositionally biased region" description="Polar residues" evidence="2">
    <location>
        <begin position="496"/>
        <end position="512"/>
    </location>
</feature>
<feature type="region of interest" description="Disordered" evidence="2">
    <location>
        <begin position="1374"/>
        <end position="1398"/>
    </location>
</feature>
<feature type="compositionally biased region" description="Basic and acidic residues" evidence="2">
    <location>
        <begin position="1662"/>
        <end position="1694"/>
    </location>
</feature>
<evidence type="ECO:0000259" key="3">
    <source>
        <dbReference type="Pfam" id="PF15232"/>
    </source>
</evidence>
<feature type="compositionally biased region" description="Basic and acidic residues" evidence="2">
    <location>
        <begin position="958"/>
        <end position="986"/>
    </location>
</feature>
<dbReference type="InterPro" id="IPR027838">
    <property type="entry name" value="DUF4585"/>
</dbReference>
<dbReference type="GO" id="GO:0030018">
    <property type="term" value="C:Z disc"/>
    <property type="evidence" value="ECO:0007669"/>
    <property type="project" value="TreeGrafter"/>
</dbReference>
<name>A0AAV7QYX9_PLEWA</name>
<organism evidence="4 5">
    <name type="scientific">Pleurodeles waltl</name>
    <name type="common">Iberian ribbed newt</name>
    <dbReference type="NCBI Taxonomy" id="8319"/>
    <lineage>
        <taxon>Eukaryota</taxon>
        <taxon>Metazoa</taxon>
        <taxon>Chordata</taxon>
        <taxon>Craniata</taxon>
        <taxon>Vertebrata</taxon>
        <taxon>Euteleostomi</taxon>
        <taxon>Amphibia</taxon>
        <taxon>Batrachia</taxon>
        <taxon>Caudata</taxon>
        <taxon>Salamandroidea</taxon>
        <taxon>Salamandridae</taxon>
        <taxon>Pleurodelinae</taxon>
        <taxon>Pleurodeles</taxon>
    </lineage>
</organism>
<feature type="compositionally biased region" description="Polar residues" evidence="2">
    <location>
        <begin position="387"/>
        <end position="404"/>
    </location>
</feature>
<feature type="region of interest" description="Disordered" evidence="2">
    <location>
        <begin position="215"/>
        <end position="252"/>
    </location>
</feature>
<dbReference type="Pfam" id="PF15232">
    <property type="entry name" value="DUF4585"/>
    <property type="match status" value="1"/>
</dbReference>
<feature type="region of interest" description="Disordered" evidence="2">
    <location>
        <begin position="1960"/>
        <end position="1980"/>
    </location>
</feature>
<feature type="compositionally biased region" description="Low complexity" evidence="2">
    <location>
        <begin position="359"/>
        <end position="373"/>
    </location>
</feature>
<feature type="region of interest" description="Disordered" evidence="2">
    <location>
        <begin position="2448"/>
        <end position="2520"/>
    </location>
</feature>